<sequence>MTFADWLRLVHPILAVVVVYPLIGIVVRYAWQTRQRRLEAKAKIKSKIPPTAGAEHVNIGRWLTGSVTGLSLLGLAHPIFKTIVKKQVWAANPGQVIFIVLMFAATIASLVFLYRAKTKGWRVTFTTLTSAGLIILGLQDGVFRRTDEWFFSHYYYGLTAAILMVISLAILPEIYRQMTWRKVHIGLNIIALLLFLGQGVTGARDLLEIPLSWQEPTVFSCDFANKVCGAPPSIPN</sequence>
<accession>A0A928VQE6</accession>
<dbReference type="EMBL" id="JADEXQ010000050">
    <property type="protein sequence ID" value="MBE9031016.1"/>
    <property type="molecule type" value="Genomic_DNA"/>
</dbReference>
<protein>
    <submittedName>
        <fullName evidence="2">DUF4079 domain-containing protein</fullName>
    </submittedName>
</protein>
<dbReference type="Proteomes" id="UP000625316">
    <property type="component" value="Unassembled WGS sequence"/>
</dbReference>
<keyword evidence="1" id="KW-0812">Transmembrane</keyword>
<comment type="caution">
    <text evidence="2">The sequence shown here is derived from an EMBL/GenBank/DDBJ whole genome shotgun (WGS) entry which is preliminary data.</text>
</comment>
<feature type="transmembrane region" description="Helical" evidence="1">
    <location>
        <begin position="96"/>
        <end position="114"/>
    </location>
</feature>
<feature type="transmembrane region" description="Helical" evidence="1">
    <location>
        <begin position="183"/>
        <end position="203"/>
    </location>
</feature>
<keyword evidence="1" id="KW-1133">Transmembrane helix</keyword>
<dbReference type="InterPro" id="IPR025067">
    <property type="entry name" value="DUF4079"/>
</dbReference>
<feature type="transmembrane region" description="Helical" evidence="1">
    <location>
        <begin position="62"/>
        <end position="84"/>
    </location>
</feature>
<feature type="transmembrane region" description="Helical" evidence="1">
    <location>
        <begin position="12"/>
        <end position="31"/>
    </location>
</feature>
<dbReference type="RefSeq" id="WP_264325847.1">
    <property type="nucleotide sequence ID" value="NZ_JADEXQ010000050.1"/>
</dbReference>
<dbReference type="AlphaFoldDB" id="A0A928VQE6"/>
<gene>
    <name evidence="2" type="ORF">IQ266_14880</name>
</gene>
<keyword evidence="1" id="KW-0472">Membrane</keyword>
<feature type="transmembrane region" description="Helical" evidence="1">
    <location>
        <begin position="121"/>
        <end position="138"/>
    </location>
</feature>
<reference evidence="2" key="1">
    <citation type="submission" date="2020-10" db="EMBL/GenBank/DDBJ databases">
        <authorList>
            <person name="Castelo-Branco R."/>
            <person name="Eusebio N."/>
            <person name="Adriana R."/>
            <person name="Vieira A."/>
            <person name="Brugerolle De Fraissinette N."/>
            <person name="Rezende De Castro R."/>
            <person name="Schneider M.P."/>
            <person name="Vasconcelos V."/>
            <person name="Leao P.N."/>
        </authorList>
    </citation>
    <scope>NUCLEOTIDE SEQUENCE</scope>
    <source>
        <strain evidence="2">LEGE 11480</strain>
    </source>
</reference>
<evidence type="ECO:0000313" key="3">
    <source>
        <dbReference type="Proteomes" id="UP000625316"/>
    </source>
</evidence>
<feature type="transmembrane region" description="Helical" evidence="1">
    <location>
        <begin position="153"/>
        <end position="171"/>
    </location>
</feature>
<organism evidence="2 3">
    <name type="scientific">Romeriopsis navalis LEGE 11480</name>
    <dbReference type="NCBI Taxonomy" id="2777977"/>
    <lineage>
        <taxon>Bacteria</taxon>
        <taxon>Bacillati</taxon>
        <taxon>Cyanobacteriota</taxon>
        <taxon>Cyanophyceae</taxon>
        <taxon>Leptolyngbyales</taxon>
        <taxon>Leptolyngbyaceae</taxon>
        <taxon>Romeriopsis</taxon>
        <taxon>Romeriopsis navalis</taxon>
    </lineage>
</organism>
<name>A0A928VQE6_9CYAN</name>
<keyword evidence="3" id="KW-1185">Reference proteome</keyword>
<proteinExistence type="predicted"/>
<evidence type="ECO:0000313" key="2">
    <source>
        <dbReference type="EMBL" id="MBE9031016.1"/>
    </source>
</evidence>
<dbReference type="Pfam" id="PF13301">
    <property type="entry name" value="DUF4079"/>
    <property type="match status" value="1"/>
</dbReference>
<evidence type="ECO:0000256" key="1">
    <source>
        <dbReference type="SAM" id="Phobius"/>
    </source>
</evidence>